<keyword evidence="5 7" id="KW-0658">Purine biosynthesis</keyword>
<dbReference type="HAMAP" id="MF_01931">
    <property type="entry name" value="PurF"/>
    <property type="match status" value="1"/>
</dbReference>
<feature type="binding site" evidence="7 11">
    <location>
        <position position="441"/>
    </location>
    <ligand>
        <name>[4Fe-4S] cluster</name>
        <dbReference type="ChEBI" id="CHEBI:49883"/>
    </ligand>
</feature>
<feature type="binding site" evidence="7 11">
    <location>
        <position position="246"/>
    </location>
    <ligand>
        <name>[4Fe-4S] cluster</name>
        <dbReference type="ChEBI" id="CHEBI:49883"/>
    </ligand>
</feature>
<keyword evidence="7 11" id="KW-0411">Iron-sulfur</keyword>
<dbReference type="SUPFAM" id="SSF53271">
    <property type="entry name" value="PRTase-like"/>
    <property type="match status" value="1"/>
</dbReference>
<dbReference type="GO" id="GO:0004044">
    <property type="term" value="F:amidophosphoribosyltransferase activity"/>
    <property type="evidence" value="ECO:0007669"/>
    <property type="project" value="UniProtKB-UniRule"/>
</dbReference>
<comment type="cofactor">
    <cofactor evidence="7 11">
        <name>[4Fe-4S] cluster</name>
        <dbReference type="ChEBI" id="CHEBI:49883"/>
    </cofactor>
    <text evidence="7 11">Binds 1 [4Fe-4S] cluster per subunit.</text>
</comment>
<evidence type="ECO:0000256" key="11">
    <source>
        <dbReference type="PIRSR" id="PIRSR000485-3"/>
    </source>
</evidence>
<dbReference type="UniPathway" id="UPA00074">
    <property type="reaction ID" value="UER00124"/>
</dbReference>
<evidence type="ECO:0000256" key="10">
    <source>
        <dbReference type="PIRSR" id="PIRSR000485-2"/>
    </source>
</evidence>
<evidence type="ECO:0000259" key="12">
    <source>
        <dbReference type="PROSITE" id="PS51278"/>
    </source>
</evidence>
<keyword evidence="6 7" id="KW-0315">Glutamine amidotransferase</keyword>
<keyword evidence="7 11" id="KW-0408">Iron</keyword>
<evidence type="ECO:0000256" key="9">
    <source>
        <dbReference type="PIRSR" id="PIRSR000485-1"/>
    </source>
</evidence>
<feature type="domain" description="Glutamine amidotransferase type-2" evidence="12">
    <location>
        <begin position="11"/>
        <end position="230"/>
    </location>
</feature>
<dbReference type="InterPro" id="IPR035584">
    <property type="entry name" value="PurF_N"/>
</dbReference>
<dbReference type="Gene3D" id="3.40.50.2020">
    <property type="match status" value="1"/>
</dbReference>
<dbReference type="RefSeq" id="WP_094396830.1">
    <property type="nucleotide sequence ID" value="NZ_CP016893.1"/>
</dbReference>
<dbReference type="CDD" id="cd06223">
    <property type="entry name" value="PRTases_typeI"/>
    <property type="match status" value="1"/>
</dbReference>
<dbReference type="InterPro" id="IPR017932">
    <property type="entry name" value="GATase_2_dom"/>
</dbReference>
<feature type="binding site" evidence="7 11">
    <location>
        <position position="392"/>
    </location>
    <ligand>
        <name>[4Fe-4S] cluster</name>
        <dbReference type="ChEBI" id="CHEBI:49883"/>
    </ligand>
</feature>
<reference evidence="13 14" key="1">
    <citation type="submission" date="2016-08" db="EMBL/GenBank/DDBJ databases">
        <title>A novel genetic cassette of butanologenic Thermoanaerobacterium thermosaccharolyticum that directly convert cellulose to butanol.</title>
        <authorList>
            <person name="Li T."/>
            <person name="He J."/>
        </authorList>
    </citation>
    <scope>NUCLEOTIDE SEQUENCE [LARGE SCALE GENOMIC DNA]</scope>
    <source>
        <strain evidence="13 14">TG57</strain>
    </source>
</reference>
<comment type="function">
    <text evidence="7">Catalyzes the formation of phosphoribosylamine from phosphoribosylpyrophosphate (PRPP) and glutamine.</text>
</comment>
<proteinExistence type="inferred from homology"/>
<feature type="binding site" evidence="7 10">
    <location>
        <position position="293"/>
    </location>
    <ligand>
        <name>Mg(2+)</name>
        <dbReference type="ChEBI" id="CHEBI:18420"/>
    </ligand>
</feature>
<dbReference type="GO" id="GO:0009113">
    <property type="term" value="P:purine nucleobase biosynthetic process"/>
    <property type="evidence" value="ECO:0007669"/>
    <property type="project" value="UniProtKB-UniRule"/>
</dbReference>
<evidence type="ECO:0000256" key="6">
    <source>
        <dbReference type="ARBA" id="ARBA00022962"/>
    </source>
</evidence>
<dbReference type="Gene3D" id="3.60.20.10">
    <property type="entry name" value="Glutamine Phosphoribosylpyrophosphate, subunit 1, domain 1"/>
    <property type="match status" value="1"/>
</dbReference>
<dbReference type="EMBL" id="CP016893">
    <property type="protein sequence ID" value="AST56748.1"/>
    <property type="molecule type" value="Genomic_DNA"/>
</dbReference>
<dbReference type="Proteomes" id="UP000214975">
    <property type="component" value="Chromosome"/>
</dbReference>
<evidence type="ECO:0000256" key="8">
    <source>
        <dbReference type="PIRNR" id="PIRNR000485"/>
    </source>
</evidence>
<keyword evidence="7 10" id="KW-0479">Metal-binding</keyword>
<dbReference type="GO" id="GO:0051539">
    <property type="term" value="F:4 iron, 4 sulfur cluster binding"/>
    <property type="evidence" value="ECO:0007669"/>
    <property type="project" value="UniProtKB-KW"/>
</dbReference>
<gene>
    <name evidence="7" type="primary">purF</name>
    <name evidence="13" type="ORF">Thert_00566</name>
</gene>
<evidence type="ECO:0000256" key="7">
    <source>
        <dbReference type="HAMAP-Rule" id="MF_01931"/>
    </source>
</evidence>
<dbReference type="Pfam" id="PF00156">
    <property type="entry name" value="Pribosyltran"/>
    <property type="match status" value="1"/>
</dbReference>
<name>A0A223HWA6_THETR</name>
<evidence type="ECO:0000256" key="4">
    <source>
        <dbReference type="ARBA" id="ARBA00022679"/>
    </source>
</evidence>
<feature type="binding site" evidence="7 10">
    <location>
        <position position="356"/>
    </location>
    <ligand>
        <name>Mg(2+)</name>
        <dbReference type="ChEBI" id="CHEBI:18420"/>
    </ligand>
</feature>
<comment type="pathway">
    <text evidence="1 7 8">Purine metabolism; IMP biosynthesis via de novo pathway; N(1)-(5-phospho-D-ribosyl)glycinamide from 5-phospho-alpha-D-ribose 1-diphosphate: step 1/2.</text>
</comment>
<evidence type="ECO:0000313" key="13">
    <source>
        <dbReference type="EMBL" id="AST56748.1"/>
    </source>
</evidence>
<sequence length="465" mass="51409">MNKTIKLKEECGVFGAFSLNNVVHHHIYYGLQALQHRGQESAGIAVLKGSYVNCIKGMGLLLEVFSKENLDELEGNVAIGHVRYSTTGNSDVCNAQPFVANFSNGYMALAHNGNLINALELRRELEDEGRILQTTSDSEIILHLIAKYYRYGLVESLKKTMNKIKGSYALVIIMEDKLIGIRDKNGIRPLCIGKKGDDYYLSSESCALDVIGAELVRDVEPGEIVIIDKNGLNTVKVDSDAAKMPCVFEYIYFSRPDSVLEGISVYKARYEMGKRLAIESHVDADLVVPVPDSGVPASRGYSFQSGIPIGEGLIKNKYIGRTFICPKQTDREIGVRVKLNVLKELVRDKRIVLIDDSIVRGTTMKRLVSLLKKGGAKEVHVRISSPPVKYSCYFGIDTPTKKELVGATMEVQEICDYIGADSLSFLSIEGLKESVGMSSICAACFDGKYPMEVPKEGSKYLFEKK</sequence>
<evidence type="ECO:0000256" key="1">
    <source>
        <dbReference type="ARBA" id="ARBA00005209"/>
    </source>
</evidence>
<dbReference type="NCBIfam" id="TIGR01134">
    <property type="entry name" value="purF"/>
    <property type="match status" value="1"/>
</dbReference>
<comment type="similarity">
    <text evidence="2 7 8">In the C-terminal section; belongs to the purine/pyrimidine phosphoribosyltransferase family.</text>
</comment>
<protein>
    <recommendedName>
        <fullName evidence="7">Amidophosphoribosyltransferase</fullName>
        <shortName evidence="7">ATase</shortName>
        <ecNumber evidence="7">2.4.2.14</ecNumber>
    </recommendedName>
    <alternativeName>
        <fullName evidence="7">Glutamine phosphoribosylpyrophosphate amidotransferase</fullName>
        <shortName evidence="7">GPATase</shortName>
    </alternativeName>
</protein>
<evidence type="ECO:0000313" key="14">
    <source>
        <dbReference type="Proteomes" id="UP000214975"/>
    </source>
</evidence>
<dbReference type="InterPro" id="IPR005854">
    <property type="entry name" value="PurF"/>
</dbReference>
<dbReference type="PANTHER" id="PTHR11907">
    <property type="entry name" value="AMIDOPHOSPHORIBOSYLTRANSFERASE"/>
    <property type="match status" value="1"/>
</dbReference>
<dbReference type="PROSITE" id="PS51278">
    <property type="entry name" value="GATASE_TYPE_2"/>
    <property type="match status" value="1"/>
</dbReference>
<feature type="active site" description="Nucleophile" evidence="7 9">
    <location>
        <position position="11"/>
    </location>
</feature>
<evidence type="ECO:0000256" key="2">
    <source>
        <dbReference type="ARBA" id="ARBA00010138"/>
    </source>
</evidence>
<dbReference type="GO" id="GO:0000287">
    <property type="term" value="F:magnesium ion binding"/>
    <property type="evidence" value="ECO:0007669"/>
    <property type="project" value="UniProtKB-UniRule"/>
</dbReference>
<feature type="binding site" evidence="7 10">
    <location>
        <position position="355"/>
    </location>
    <ligand>
        <name>Mg(2+)</name>
        <dbReference type="ChEBI" id="CHEBI:18420"/>
    </ligand>
</feature>
<keyword evidence="3 7" id="KW-0328">Glycosyltransferase</keyword>
<dbReference type="EC" id="2.4.2.14" evidence="7"/>
<accession>A0A223HWA6</accession>
<keyword evidence="7" id="KW-0004">4Fe-4S</keyword>
<dbReference type="AlphaFoldDB" id="A0A223HWA6"/>
<dbReference type="InterPro" id="IPR000836">
    <property type="entry name" value="PRTase_dom"/>
</dbReference>
<dbReference type="InterPro" id="IPR029057">
    <property type="entry name" value="PRTase-like"/>
</dbReference>
<organism evidence="13 14">
    <name type="scientific">Thermoanaerobacterium thermosaccharolyticum</name>
    <name type="common">Clostridium thermosaccharolyticum</name>
    <dbReference type="NCBI Taxonomy" id="1517"/>
    <lineage>
        <taxon>Bacteria</taxon>
        <taxon>Bacillati</taxon>
        <taxon>Bacillota</taxon>
        <taxon>Clostridia</taxon>
        <taxon>Thermoanaerobacterales</taxon>
        <taxon>Thermoanaerobacteraceae</taxon>
        <taxon>Thermoanaerobacterium</taxon>
    </lineage>
</organism>
<keyword evidence="7 10" id="KW-0460">Magnesium</keyword>
<dbReference type="PIRSF" id="PIRSF000485">
    <property type="entry name" value="Amd_phspho_trans"/>
    <property type="match status" value="1"/>
</dbReference>
<dbReference type="InterPro" id="IPR029055">
    <property type="entry name" value="Ntn_hydrolases_N"/>
</dbReference>
<dbReference type="GO" id="GO:0006189">
    <property type="term" value="P:'de novo' IMP biosynthetic process"/>
    <property type="evidence" value="ECO:0007669"/>
    <property type="project" value="UniProtKB-UniRule"/>
</dbReference>
<evidence type="ECO:0000256" key="3">
    <source>
        <dbReference type="ARBA" id="ARBA00022676"/>
    </source>
</evidence>
<comment type="catalytic activity">
    <reaction evidence="7 8">
        <text>5-phospho-beta-D-ribosylamine + L-glutamate + diphosphate = 5-phospho-alpha-D-ribose 1-diphosphate + L-glutamine + H2O</text>
        <dbReference type="Rhea" id="RHEA:14905"/>
        <dbReference type="ChEBI" id="CHEBI:15377"/>
        <dbReference type="ChEBI" id="CHEBI:29985"/>
        <dbReference type="ChEBI" id="CHEBI:33019"/>
        <dbReference type="ChEBI" id="CHEBI:58017"/>
        <dbReference type="ChEBI" id="CHEBI:58359"/>
        <dbReference type="ChEBI" id="CHEBI:58681"/>
        <dbReference type="EC" id="2.4.2.14"/>
    </reaction>
</comment>
<dbReference type="Pfam" id="PF13537">
    <property type="entry name" value="GATase_7"/>
    <property type="match status" value="1"/>
</dbReference>
<comment type="cofactor">
    <cofactor evidence="7 10">
        <name>Mg(2+)</name>
        <dbReference type="ChEBI" id="CHEBI:18420"/>
    </cofactor>
    <text evidence="7 10">Binds 1 Mg(2+) ion per subunit.</text>
</comment>
<dbReference type="CDD" id="cd00715">
    <property type="entry name" value="GPATase_N"/>
    <property type="match status" value="1"/>
</dbReference>
<feature type="binding site" evidence="7 11">
    <location>
        <position position="444"/>
    </location>
    <ligand>
        <name>[4Fe-4S] cluster</name>
        <dbReference type="ChEBI" id="CHEBI:49883"/>
    </ligand>
</feature>
<keyword evidence="4 7" id="KW-0808">Transferase</keyword>
<evidence type="ECO:0000256" key="5">
    <source>
        <dbReference type="ARBA" id="ARBA00022755"/>
    </source>
</evidence>
<dbReference type="SUPFAM" id="SSF56235">
    <property type="entry name" value="N-terminal nucleophile aminohydrolases (Ntn hydrolases)"/>
    <property type="match status" value="1"/>
</dbReference>